<organism evidence="2 3">
    <name type="scientific">Oryzicola mucosus</name>
    <dbReference type="NCBI Taxonomy" id="2767425"/>
    <lineage>
        <taxon>Bacteria</taxon>
        <taxon>Pseudomonadati</taxon>
        <taxon>Pseudomonadota</taxon>
        <taxon>Alphaproteobacteria</taxon>
        <taxon>Hyphomicrobiales</taxon>
        <taxon>Phyllobacteriaceae</taxon>
        <taxon>Oryzicola</taxon>
    </lineage>
</organism>
<protein>
    <submittedName>
        <fullName evidence="2">VCBS repeat-containing protein</fullName>
    </submittedName>
</protein>
<evidence type="ECO:0000313" key="2">
    <source>
        <dbReference type="EMBL" id="MBD0417584.1"/>
    </source>
</evidence>
<dbReference type="InterPro" id="IPR028994">
    <property type="entry name" value="Integrin_alpha_N"/>
</dbReference>
<keyword evidence="1" id="KW-0732">Signal</keyword>
<name>A0A8J6PWF8_9HYPH</name>
<comment type="caution">
    <text evidence="2">The sequence shown here is derived from an EMBL/GenBank/DDBJ whole genome shotgun (WGS) entry which is preliminary data.</text>
</comment>
<sequence length="400" mass="42257">FSNTSRLTSIDRYGREATVAADGTITGGTPKRIQNMTYQGMVTNFTTKSINGLQPGMSPRSAGDLNGDGRDELYGLSNAVTTEGFSGDSYQVYTPYLSTLYFDENGDLAHSARAGVGGGSQESQLANYTYQAGRFSSAKKTKDIVVLSSFRREDGEGSHIGYSTYRYMKDTSNPGSLSELVCPYPTSNASSSSNICNNIASGSVGVNNYITSYVHDNNGDGIDSVFPLGQNSAPAIKHVSIDLRGDGKRPITFDIPKDLGCQTEKSDSLNGASGEPVFGDFNGDGATDVMRSGGAANNTTVCLSTGRSLRKINLSAPVLYTGQMSNGGGVGAGDADNDGKTDILARGLPIVPGTAEVSRPFLFSFGQAGMLLNTTLRSIIHRPSLLAISTATVFQRPHRF</sequence>
<dbReference type="Pfam" id="PF13517">
    <property type="entry name" value="FG-GAP_3"/>
    <property type="match status" value="1"/>
</dbReference>
<evidence type="ECO:0000256" key="1">
    <source>
        <dbReference type="ARBA" id="ARBA00022729"/>
    </source>
</evidence>
<dbReference type="RefSeq" id="WP_188167021.1">
    <property type="nucleotide sequence ID" value="NZ_JACVVX010000026.1"/>
</dbReference>
<reference evidence="2" key="1">
    <citation type="submission" date="2020-09" db="EMBL/GenBank/DDBJ databases">
        <title>Genome seq and assembly of Tianweitania sp.</title>
        <authorList>
            <person name="Chhetri G."/>
        </authorList>
    </citation>
    <scope>NUCLEOTIDE SEQUENCE</scope>
    <source>
        <strain evidence="2">Rool2</strain>
    </source>
</reference>
<evidence type="ECO:0000313" key="3">
    <source>
        <dbReference type="Proteomes" id="UP000643405"/>
    </source>
</evidence>
<proteinExistence type="predicted"/>
<keyword evidence="3" id="KW-1185">Reference proteome</keyword>
<dbReference type="SUPFAM" id="SSF69318">
    <property type="entry name" value="Integrin alpha N-terminal domain"/>
    <property type="match status" value="1"/>
</dbReference>
<dbReference type="Proteomes" id="UP000643405">
    <property type="component" value="Unassembled WGS sequence"/>
</dbReference>
<dbReference type="AlphaFoldDB" id="A0A8J6PWF8"/>
<dbReference type="EMBL" id="JACVVX010000026">
    <property type="protein sequence ID" value="MBD0417584.1"/>
    <property type="molecule type" value="Genomic_DNA"/>
</dbReference>
<feature type="non-terminal residue" evidence="2">
    <location>
        <position position="1"/>
    </location>
</feature>
<accession>A0A8J6PWF8</accession>
<dbReference type="InterPro" id="IPR013517">
    <property type="entry name" value="FG-GAP"/>
</dbReference>
<gene>
    <name evidence="2" type="ORF">ICI42_23410</name>
</gene>